<protein>
    <recommendedName>
        <fullName evidence="4">Lipoprotein</fullName>
    </recommendedName>
</protein>
<dbReference type="AlphaFoldDB" id="A0A972JHH5"/>
<dbReference type="EMBL" id="JAAMPU010000108">
    <property type="protein sequence ID" value="NMH29246.1"/>
    <property type="molecule type" value="Genomic_DNA"/>
</dbReference>
<name>A0A972JHH5_9FLAO</name>
<proteinExistence type="predicted"/>
<accession>A0A972JHH5</accession>
<feature type="chain" id="PRO_5037537686" description="Lipoprotein" evidence="1">
    <location>
        <begin position="18"/>
        <end position="190"/>
    </location>
</feature>
<dbReference type="RefSeq" id="WP_169528349.1">
    <property type="nucleotide sequence ID" value="NZ_JAAMPU010000108.1"/>
</dbReference>
<organism evidence="2 3">
    <name type="scientific">Flavobacterium silvaticum</name>
    <dbReference type="NCBI Taxonomy" id="1852020"/>
    <lineage>
        <taxon>Bacteria</taxon>
        <taxon>Pseudomonadati</taxon>
        <taxon>Bacteroidota</taxon>
        <taxon>Flavobacteriia</taxon>
        <taxon>Flavobacteriales</taxon>
        <taxon>Flavobacteriaceae</taxon>
        <taxon>Flavobacterium</taxon>
    </lineage>
</organism>
<comment type="caution">
    <text evidence="2">The sequence shown here is derived from an EMBL/GenBank/DDBJ whole genome shotgun (WGS) entry which is preliminary data.</text>
</comment>
<dbReference type="PROSITE" id="PS51257">
    <property type="entry name" value="PROKAR_LIPOPROTEIN"/>
    <property type="match status" value="1"/>
</dbReference>
<evidence type="ECO:0000313" key="2">
    <source>
        <dbReference type="EMBL" id="NMH29246.1"/>
    </source>
</evidence>
<gene>
    <name evidence="2" type="ORF">G6047_14490</name>
</gene>
<evidence type="ECO:0000313" key="3">
    <source>
        <dbReference type="Proteomes" id="UP000712080"/>
    </source>
</evidence>
<keyword evidence="3" id="KW-1185">Reference proteome</keyword>
<reference evidence="2" key="1">
    <citation type="submission" date="2020-02" db="EMBL/GenBank/DDBJ databases">
        <title>Flavobacterium sp. genome.</title>
        <authorList>
            <person name="Jung H.S."/>
            <person name="Baek J.H."/>
            <person name="Jeon C.O."/>
        </authorList>
    </citation>
    <scope>NUCLEOTIDE SEQUENCE</scope>
    <source>
        <strain evidence="2">SE-s28</strain>
    </source>
</reference>
<evidence type="ECO:0008006" key="4">
    <source>
        <dbReference type="Google" id="ProtNLM"/>
    </source>
</evidence>
<keyword evidence="1" id="KW-0732">Signal</keyword>
<dbReference type="Proteomes" id="UP000712080">
    <property type="component" value="Unassembled WGS sequence"/>
</dbReference>
<sequence>MKMRLLFLLFPVVFLSACTDNDDNQPLTDTTDKVLLLRVDYLTNNFEAGEELSFEGPQTTFTVSNEYVSPGDFGYLKLSYDEKEALLFHGEIIWNGTGSLIFPQNFTDASEFEYVLTEDYITPASGFENVFNSNNEPFNSDAIWSHVQGLRIVRDYLNANPTATVKFFLYTPSVGFGNPADWDWYFILKN</sequence>
<feature type="signal peptide" evidence="1">
    <location>
        <begin position="1"/>
        <end position="17"/>
    </location>
</feature>
<evidence type="ECO:0000256" key="1">
    <source>
        <dbReference type="SAM" id="SignalP"/>
    </source>
</evidence>